<dbReference type="Proteomes" id="UP000192796">
    <property type="component" value="Unassembled WGS sequence"/>
</dbReference>
<dbReference type="Gene3D" id="3.40.190.80">
    <property type="match status" value="1"/>
</dbReference>
<dbReference type="EC" id="3.1.3.7" evidence="4"/>
<evidence type="ECO:0000256" key="5">
    <source>
        <dbReference type="PIRSR" id="PIRSR600760-2"/>
    </source>
</evidence>
<evidence type="ECO:0000256" key="4">
    <source>
        <dbReference type="HAMAP-Rule" id="MF_02095"/>
    </source>
</evidence>
<dbReference type="CDD" id="cd01638">
    <property type="entry name" value="CysQ"/>
    <property type="match status" value="1"/>
</dbReference>
<dbReference type="InterPro" id="IPR050725">
    <property type="entry name" value="CysQ/Inositol_MonoPase"/>
</dbReference>
<dbReference type="InterPro" id="IPR006240">
    <property type="entry name" value="CysQ"/>
</dbReference>
<keyword evidence="4" id="KW-1003">Cell membrane</keyword>
<protein>
    <recommendedName>
        <fullName evidence="4">3'(2'),5'-bisphosphate nucleotidase CysQ</fullName>
        <ecNumber evidence="4">3.1.3.7</ecNumber>
    </recommendedName>
    <alternativeName>
        <fullName evidence="4">3'(2'),5-bisphosphonucleoside 3'(2')-phosphohydrolase</fullName>
    </alternativeName>
    <alternativeName>
        <fullName evidence="4">3'-phosphoadenosine 5'-phosphate phosphatase</fullName>
        <shortName evidence="4">PAP phosphatase</shortName>
    </alternativeName>
</protein>
<feature type="binding site" evidence="4">
    <location>
        <position position="67"/>
    </location>
    <ligand>
        <name>Mg(2+)</name>
        <dbReference type="ChEBI" id="CHEBI:18420"/>
        <label>1</label>
    </ligand>
</feature>
<dbReference type="PANTHER" id="PTHR43028">
    <property type="entry name" value="3'(2'),5'-BISPHOSPHATE NUCLEOTIDASE 1"/>
    <property type="match status" value="1"/>
</dbReference>
<keyword evidence="3 4" id="KW-0460">Magnesium</keyword>
<feature type="binding site" evidence="4">
    <location>
        <position position="87"/>
    </location>
    <ligand>
        <name>Mg(2+)</name>
        <dbReference type="ChEBI" id="CHEBI:18420"/>
        <label>2</label>
    </ligand>
</feature>
<proteinExistence type="inferred from homology"/>
<dbReference type="OrthoDB" id="9772456at2"/>
<dbReference type="EMBL" id="LVYD01000044">
    <property type="protein sequence ID" value="OQP63823.1"/>
    <property type="molecule type" value="Genomic_DNA"/>
</dbReference>
<dbReference type="GO" id="GO:0005886">
    <property type="term" value="C:plasma membrane"/>
    <property type="evidence" value="ECO:0007669"/>
    <property type="project" value="UniProtKB-SubCell"/>
</dbReference>
<comment type="similarity">
    <text evidence="4">Belongs to the inositol monophosphatase superfamily. CysQ family.</text>
</comment>
<feature type="binding site" evidence="4">
    <location>
        <position position="220"/>
    </location>
    <ligand>
        <name>substrate</name>
    </ligand>
</feature>
<feature type="binding site" evidence="4">
    <location>
        <begin position="89"/>
        <end position="92"/>
    </location>
    <ligand>
        <name>substrate</name>
    </ligand>
</feature>
<feature type="binding site" evidence="4">
    <location>
        <position position="89"/>
    </location>
    <ligand>
        <name>Mg(2+)</name>
        <dbReference type="ChEBI" id="CHEBI:18420"/>
        <label>1</label>
    </ligand>
</feature>
<feature type="binding site" evidence="5">
    <location>
        <position position="89"/>
    </location>
    <ligand>
        <name>Mg(2+)</name>
        <dbReference type="ChEBI" id="CHEBI:18420"/>
        <label>1</label>
        <note>catalytic</note>
    </ligand>
</feature>
<comment type="cofactor">
    <cofactor evidence="4 5">
        <name>Mg(2+)</name>
        <dbReference type="ChEBI" id="CHEBI:18420"/>
    </cofactor>
</comment>
<evidence type="ECO:0000256" key="2">
    <source>
        <dbReference type="ARBA" id="ARBA00022723"/>
    </source>
</evidence>
<evidence type="ECO:0000256" key="1">
    <source>
        <dbReference type="ARBA" id="ARBA00001625"/>
    </source>
</evidence>
<keyword evidence="7" id="KW-1185">Reference proteome</keyword>
<dbReference type="GO" id="GO:0000287">
    <property type="term" value="F:magnesium ion binding"/>
    <property type="evidence" value="ECO:0007669"/>
    <property type="project" value="UniProtKB-UniRule"/>
</dbReference>
<dbReference type="STRING" id="1703345.A3860_23070"/>
<dbReference type="RefSeq" id="WP_081147486.1">
    <property type="nucleotide sequence ID" value="NZ_LVYD01000044.1"/>
</dbReference>
<sequence length="259" mass="29468">MKVISHLLETAKYAVLEAGKVIMEVYGSAEYRTEIKPDETPVTTADRLSHAVITKYLETTDLPVLSEEGMHIDFRERCNWEYFWLIDPLDGTKEFINKNGEFTINIALVSKNKPVAGVIYAPCRDALFLGCEETGVSKYENGNQIEFEPLKERRRFQDLLNKGEITVVVSRSHFSAETKEFLKQFSNVTLTTLGSSLKFMLLLESNADIYPRLGRTMEWDTAAAHAILNASNRGIYHMDLKSELSYNKPDLTNSFFVAF</sequence>
<gene>
    <name evidence="4" type="primary">cysQ</name>
    <name evidence="6" type="ORF">A3860_23070</name>
</gene>
<evidence type="ECO:0000313" key="7">
    <source>
        <dbReference type="Proteomes" id="UP000192796"/>
    </source>
</evidence>
<keyword evidence="4" id="KW-0472">Membrane</keyword>
<dbReference type="PANTHER" id="PTHR43028:SF5">
    <property type="entry name" value="3'(2'),5'-BISPHOSPHATE NUCLEOTIDASE 1"/>
    <property type="match status" value="1"/>
</dbReference>
<keyword evidence="2 4" id="KW-0479">Metal-binding</keyword>
<dbReference type="GO" id="GO:0050427">
    <property type="term" value="P:3'-phosphoadenosine 5'-phosphosulfate metabolic process"/>
    <property type="evidence" value="ECO:0007669"/>
    <property type="project" value="TreeGrafter"/>
</dbReference>
<comment type="subcellular location">
    <subcellularLocation>
        <location evidence="4">Cell membrane</location>
        <topology evidence="4">Peripheral membrane protein</topology>
        <orientation evidence="4">Cytoplasmic side</orientation>
    </subcellularLocation>
</comment>
<dbReference type="Gene3D" id="3.30.540.10">
    <property type="entry name" value="Fructose-1,6-Bisphosphatase, subunit A, domain 1"/>
    <property type="match status" value="1"/>
</dbReference>
<feature type="binding site" evidence="4">
    <location>
        <position position="87"/>
    </location>
    <ligand>
        <name>Mg(2+)</name>
        <dbReference type="ChEBI" id="CHEBI:18420"/>
        <label>1</label>
    </ligand>
</feature>
<keyword evidence="4" id="KW-0378">Hydrolase</keyword>
<dbReference type="SUPFAM" id="SSF56655">
    <property type="entry name" value="Carbohydrate phosphatase"/>
    <property type="match status" value="1"/>
</dbReference>
<evidence type="ECO:0000313" key="6">
    <source>
        <dbReference type="EMBL" id="OQP63823.1"/>
    </source>
</evidence>
<feature type="binding site" evidence="4">
    <location>
        <position position="67"/>
    </location>
    <ligand>
        <name>substrate</name>
    </ligand>
</feature>
<evidence type="ECO:0000256" key="3">
    <source>
        <dbReference type="ARBA" id="ARBA00022842"/>
    </source>
</evidence>
<comment type="caution">
    <text evidence="6">The sequence shown here is derived from an EMBL/GenBank/DDBJ whole genome shotgun (WGS) entry which is preliminary data.</text>
</comment>
<dbReference type="InterPro" id="IPR000760">
    <property type="entry name" value="Inositol_monophosphatase-like"/>
</dbReference>
<dbReference type="AlphaFoldDB" id="A0A1V9FZQ5"/>
<dbReference type="GO" id="GO:0008441">
    <property type="term" value="F:3'(2'),5'-bisphosphate nucleotidase activity"/>
    <property type="evidence" value="ECO:0007669"/>
    <property type="project" value="UniProtKB-UniRule"/>
</dbReference>
<reference evidence="6 7" key="1">
    <citation type="submission" date="2016-03" db="EMBL/GenBank/DDBJ databases">
        <title>Niastella vici sp. nov., isolated from farmland soil.</title>
        <authorList>
            <person name="Chen L."/>
            <person name="Wang D."/>
            <person name="Yang S."/>
            <person name="Wang G."/>
        </authorList>
    </citation>
    <scope>NUCLEOTIDE SEQUENCE [LARGE SCALE GENOMIC DNA]</scope>
    <source>
        <strain evidence="6 7">DJ57</strain>
    </source>
</reference>
<feature type="binding site" evidence="5">
    <location>
        <position position="87"/>
    </location>
    <ligand>
        <name>Mg(2+)</name>
        <dbReference type="ChEBI" id="CHEBI:18420"/>
        <label>1</label>
        <note>catalytic</note>
    </ligand>
</feature>
<dbReference type="PROSITE" id="PS00629">
    <property type="entry name" value="IMP_1"/>
    <property type="match status" value="1"/>
</dbReference>
<feature type="binding site" evidence="5">
    <location>
        <position position="67"/>
    </location>
    <ligand>
        <name>Mg(2+)</name>
        <dbReference type="ChEBI" id="CHEBI:18420"/>
        <label>1</label>
        <note>catalytic</note>
    </ligand>
</feature>
<feature type="binding site" evidence="4 5">
    <location>
        <position position="90"/>
    </location>
    <ligand>
        <name>Mg(2+)</name>
        <dbReference type="ChEBI" id="CHEBI:18420"/>
        <label>2</label>
    </ligand>
</feature>
<feature type="binding site" evidence="4 5">
    <location>
        <position position="220"/>
    </location>
    <ligand>
        <name>Mg(2+)</name>
        <dbReference type="ChEBI" id="CHEBI:18420"/>
        <label>2</label>
    </ligand>
</feature>
<dbReference type="Pfam" id="PF00459">
    <property type="entry name" value="Inositol_P"/>
    <property type="match status" value="1"/>
</dbReference>
<comment type="catalytic activity">
    <reaction evidence="1 4">
        <text>adenosine 3',5'-bisphosphate + H2O = AMP + phosphate</text>
        <dbReference type="Rhea" id="RHEA:10040"/>
        <dbReference type="ChEBI" id="CHEBI:15377"/>
        <dbReference type="ChEBI" id="CHEBI:43474"/>
        <dbReference type="ChEBI" id="CHEBI:58343"/>
        <dbReference type="ChEBI" id="CHEBI:456215"/>
        <dbReference type="EC" id="3.1.3.7"/>
    </reaction>
</comment>
<dbReference type="NCBIfam" id="TIGR01331">
    <property type="entry name" value="bisphos_cysQ"/>
    <property type="match status" value="1"/>
</dbReference>
<organism evidence="6 7">
    <name type="scientific">Niastella vici</name>
    <dbReference type="NCBI Taxonomy" id="1703345"/>
    <lineage>
        <taxon>Bacteria</taxon>
        <taxon>Pseudomonadati</taxon>
        <taxon>Bacteroidota</taxon>
        <taxon>Chitinophagia</taxon>
        <taxon>Chitinophagales</taxon>
        <taxon>Chitinophagaceae</taxon>
        <taxon>Niastella</taxon>
    </lineage>
</organism>
<comment type="function">
    <text evidence="4">Converts adenosine-3',5'-bisphosphate (PAP) to AMP.</text>
</comment>
<accession>A0A1V9FZQ5</accession>
<dbReference type="InterPro" id="IPR020583">
    <property type="entry name" value="Inositol_monoP_metal-BS"/>
</dbReference>
<dbReference type="GO" id="GO:0000103">
    <property type="term" value="P:sulfate assimilation"/>
    <property type="evidence" value="ECO:0007669"/>
    <property type="project" value="TreeGrafter"/>
</dbReference>
<name>A0A1V9FZQ5_9BACT</name>
<dbReference type="HAMAP" id="MF_02095">
    <property type="entry name" value="CysQ"/>
    <property type="match status" value="1"/>
</dbReference>